<dbReference type="Pfam" id="PF01957">
    <property type="entry name" value="NfeD"/>
    <property type="match status" value="1"/>
</dbReference>
<dbReference type="PANTHER" id="PTHR33507:SF3">
    <property type="entry name" value="INNER MEMBRANE PROTEIN YBBJ"/>
    <property type="match status" value="1"/>
</dbReference>
<organism evidence="7 8">
    <name type="scientific">Aureimonas ureilytica</name>
    <dbReference type="NCBI Taxonomy" id="401562"/>
    <lineage>
        <taxon>Bacteria</taxon>
        <taxon>Pseudomonadati</taxon>
        <taxon>Pseudomonadota</taxon>
        <taxon>Alphaproteobacteria</taxon>
        <taxon>Hyphomicrobiales</taxon>
        <taxon>Aurantimonadaceae</taxon>
        <taxon>Aureimonas</taxon>
    </lineage>
</organism>
<dbReference type="InterPro" id="IPR052165">
    <property type="entry name" value="Membrane_assoc_protease"/>
</dbReference>
<keyword evidence="4 5" id="KW-0472">Membrane</keyword>
<evidence type="ECO:0000259" key="6">
    <source>
        <dbReference type="Pfam" id="PF01957"/>
    </source>
</evidence>
<keyword evidence="2 5" id="KW-0812">Transmembrane</keyword>
<evidence type="ECO:0000313" key="7">
    <source>
        <dbReference type="EMBL" id="KTQ95275.1"/>
    </source>
</evidence>
<feature type="transmembrane region" description="Helical" evidence="5">
    <location>
        <begin position="55"/>
        <end position="73"/>
    </location>
</feature>
<dbReference type="PANTHER" id="PTHR33507">
    <property type="entry name" value="INNER MEMBRANE PROTEIN YBBJ"/>
    <property type="match status" value="1"/>
</dbReference>
<evidence type="ECO:0000256" key="3">
    <source>
        <dbReference type="ARBA" id="ARBA00022989"/>
    </source>
</evidence>
<dbReference type="Gene3D" id="2.40.50.140">
    <property type="entry name" value="Nucleic acid-binding proteins"/>
    <property type="match status" value="1"/>
</dbReference>
<comment type="caution">
    <text evidence="7">The sequence shown here is derived from an EMBL/GenBank/DDBJ whole genome shotgun (WGS) entry which is preliminary data.</text>
</comment>
<dbReference type="STRING" id="401562.NS365_16425"/>
<evidence type="ECO:0000256" key="1">
    <source>
        <dbReference type="ARBA" id="ARBA00004141"/>
    </source>
</evidence>
<evidence type="ECO:0000256" key="5">
    <source>
        <dbReference type="SAM" id="Phobius"/>
    </source>
</evidence>
<comment type="subcellular location">
    <subcellularLocation>
        <location evidence="1">Membrane</location>
        <topology evidence="1">Multi-pass membrane protein</topology>
    </subcellularLocation>
</comment>
<dbReference type="InterPro" id="IPR002810">
    <property type="entry name" value="NfeD-like_C"/>
</dbReference>
<sequence length="151" mass="16117">MDGFTLSYAWLIAGLALLMGELLLPGVYLLFPGIGALVIGINALWLTAFSWQSQWIGFALVTGVATLLGHRLYGRRAKPAGEAPLNERTARLVGRRAVVSEEIRNGRGRVAVDDGWWSAEGPDLAAGAPVVIEAAEGSILRVRPAESKIPV</sequence>
<evidence type="ECO:0000256" key="2">
    <source>
        <dbReference type="ARBA" id="ARBA00022692"/>
    </source>
</evidence>
<feature type="domain" description="NfeD-like C-terminal" evidence="6">
    <location>
        <begin position="90"/>
        <end position="144"/>
    </location>
</feature>
<evidence type="ECO:0000256" key="4">
    <source>
        <dbReference type="ARBA" id="ARBA00023136"/>
    </source>
</evidence>
<name>A0A175R7H0_9HYPH</name>
<gene>
    <name evidence="7" type="ORF">NS226_12000</name>
</gene>
<protein>
    <recommendedName>
        <fullName evidence="6">NfeD-like C-terminal domain-containing protein</fullName>
    </recommendedName>
</protein>
<reference evidence="7 8" key="1">
    <citation type="journal article" date="2016" name="Front. Microbiol.">
        <title>Genomic Resource of Rice Seed Associated Bacteria.</title>
        <authorList>
            <person name="Midha S."/>
            <person name="Bansal K."/>
            <person name="Sharma S."/>
            <person name="Kumar N."/>
            <person name="Patil P.P."/>
            <person name="Chaudhry V."/>
            <person name="Patil P.B."/>
        </authorList>
    </citation>
    <scope>NUCLEOTIDE SEQUENCE [LARGE SCALE GENOMIC DNA]</scope>
    <source>
        <strain evidence="7 8">NS226</strain>
    </source>
</reference>
<dbReference type="OrthoDB" id="9810336at2"/>
<keyword evidence="3 5" id="KW-1133">Transmembrane helix</keyword>
<evidence type="ECO:0000313" key="8">
    <source>
        <dbReference type="Proteomes" id="UP000078272"/>
    </source>
</evidence>
<dbReference type="Proteomes" id="UP000078272">
    <property type="component" value="Unassembled WGS sequence"/>
</dbReference>
<dbReference type="PATRIC" id="fig|401562.3.peg.1941"/>
<dbReference type="InterPro" id="IPR012340">
    <property type="entry name" value="NA-bd_OB-fold"/>
</dbReference>
<feature type="transmembrane region" description="Helical" evidence="5">
    <location>
        <begin position="6"/>
        <end position="24"/>
    </location>
</feature>
<dbReference type="RefSeq" id="WP_082675546.1">
    <property type="nucleotide sequence ID" value="NZ_LDPZ01000023.1"/>
</dbReference>
<accession>A0A175R7H0</accession>
<dbReference type="AlphaFoldDB" id="A0A175R7H0"/>
<dbReference type="GO" id="GO:0005886">
    <property type="term" value="C:plasma membrane"/>
    <property type="evidence" value="ECO:0007669"/>
    <property type="project" value="TreeGrafter"/>
</dbReference>
<dbReference type="EMBL" id="LDPZ01000023">
    <property type="protein sequence ID" value="KTQ95275.1"/>
    <property type="molecule type" value="Genomic_DNA"/>
</dbReference>
<proteinExistence type="predicted"/>